<dbReference type="EMBL" id="JMSN01000022">
    <property type="protein sequence ID" value="KDN49253.1"/>
    <property type="molecule type" value="Genomic_DNA"/>
</dbReference>
<proteinExistence type="predicted"/>
<evidence type="ECO:0000313" key="2">
    <source>
        <dbReference type="EMBL" id="KDN49253.1"/>
    </source>
</evidence>
<accession>A0A066W9N1</accession>
<evidence type="ECO:0000313" key="3">
    <source>
        <dbReference type="Proteomes" id="UP000027361"/>
    </source>
</evidence>
<dbReference type="HOGENOM" id="CLU_2361208_0_0_1"/>
<evidence type="ECO:0000256" key="1">
    <source>
        <dbReference type="SAM" id="MobiDB-lite"/>
    </source>
</evidence>
<feature type="compositionally biased region" description="Low complexity" evidence="1">
    <location>
        <begin position="26"/>
        <end position="37"/>
    </location>
</feature>
<comment type="caution">
    <text evidence="2">The sequence shown here is derived from an EMBL/GenBank/DDBJ whole genome shotgun (WGS) entry which is preliminary data.</text>
</comment>
<name>A0A066W9N1_TILAU</name>
<dbReference type="Proteomes" id="UP000027361">
    <property type="component" value="Unassembled WGS sequence"/>
</dbReference>
<organism evidence="2 3">
    <name type="scientific">Tilletiaria anomala (strain ATCC 24038 / CBS 436.72 / UBC 951)</name>
    <dbReference type="NCBI Taxonomy" id="1037660"/>
    <lineage>
        <taxon>Eukaryota</taxon>
        <taxon>Fungi</taxon>
        <taxon>Dikarya</taxon>
        <taxon>Basidiomycota</taxon>
        <taxon>Ustilaginomycotina</taxon>
        <taxon>Exobasidiomycetes</taxon>
        <taxon>Georgefischeriales</taxon>
        <taxon>Tilletiariaceae</taxon>
        <taxon>Tilletiaria</taxon>
    </lineage>
</organism>
<sequence length="96" mass="10326">MRRSRRSPRTLRRPAHRVHAGRATVSSCSSSSIASSADDGEGEDVAVGKRGTRKLALVLCSIIHSRRACSSLSAPLRQGCALVRTFGASLRVDTHR</sequence>
<dbReference type="InParanoid" id="A0A066W9N1"/>
<dbReference type="AlphaFoldDB" id="A0A066W9N1"/>
<dbReference type="GeneID" id="25267830"/>
<dbReference type="RefSeq" id="XP_013244336.1">
    <property type="nucleotide sequence ID" value="XM_013388882.1"/>
</dbReference>
<feature type="compositionally biased region" description="Basic residues" evidence="1">
    <location>
        <begin position="1"/>
        <end position="20"/>
    </location>
</feature>
<gene>
    <name evidence="2" type="ORF">K437DRAFT_80317</name>
</gene>
<protein>
    <submittedName>
        <fullName evidence="2">Uncharacterized protein</fullName>
    </submittedName>
</protein>
<keyword evidence="3" id="KW-1185">Reference proteome</keyword>
<feature type="region of interest" description="Disordered" evidence="1">
    <location>
        <begin position="1"/>
        <end position="46"/>
    </location>
</feature>
<reference evidence="2 3" key="1">
    <citation type="submission" date="2014-05" db="EMBL/GenBank/DDBJ databases">
        <title>Draft genome sequence of a rare smut relative, Tilletiaria anomala UBC 951.</title>
        <authorList>
            <consortium name="DOE Joint Genome Institute"/>
            <person name="Toome M."/>
            <person name="Kuo A."/>
            <person name="Henrissat B."/>
            <person name="Lipzen A."/>
            <person name="Tritt A."/>
            <person name="Yoshinaga Y."/>
            <person name="Zane M."/>
            <person name="Barry K."/>
            <person name="Grigoriev I.V."/>
            <person name="Spatafora J.W."/>
            <person name="Aimea M.C."/>
        </authorList>
    </citation>
    <scope>NUCLEOTIDE SEQUENCE [LARGE SCALE GENOMIC DNA]</scope>
    <source>
        <strain evidence="2 3">UBC 951</strain>
    </source>
</reference>